<reference evidence="1 2" key="1">
    <citation type="submission" date="2019-05" db="EMBL/GenBank/DDBJ databases">
        <title>Another draft genome of Portunus trituberculatus and its Hox gene families provides insights of decapod evolution.</title>
        <authorList>
            <person name="Jeong J.-H."/>
            <person name="Song I."/>
            <person name="Kim S."/>
            <person name="Choi T."/>
            <person name="Kim D."/>
            <person name="Ryu S."/>
            <person name="Kim W."/>
        </authorList>
    </citation>
    <scope>NUCLEOTIDE SEQUENCE [LARGE SCALE GENOMIC DNA]</scope>
    <source>
        <tissue evidence="1">Muscle</tissue>
    </source>
</reference>
<accession>A0A5B7DMG3</accession>
<organism evidence="1 2">
    <name type="scientific">Portunus trituberculatus</name>
    <name type="common">Swimming crab</name>
    <name type="synonym">Neptunus trituberculatus</name>
    <dbReference type="NCBI Taxonomy" id="210409"/>
    <lineage>
        <taxon>Eukaryota</taxon>
        <taxon>Metazoa</taxon>
        <taxon>Ecdysozoa</taxon>
        <taxon>Arthropoda</taxon>
        <taxon>Crustacea</taxon>
        <taxon>Multicrustacea</taxon>
        <taxon>Malacostraca</taxon>
        <taxon>Eumalacostraca</taxon>
        <taxon>Eucarida</taxon>
        <taxon>Decapoda</taxon>
        <taxon>Pleocyemata</taxon>
        <taxon>Brachyura</taxon>
        <taxon>Eubrachyura</taxon>
        <taxon>Portunoidea</taxon>
        <taxon>Portunidae</taxon>
        <taxon>Portuninae</taxon>
        <taxon>Portunus</taxon>
    </lineage>
</organism>
<dbReference type="AlphaFoldDB" id="A0A5B7DMG3"/>
<evidence type="ECO:0000313" key="1">
    <source>
        <dbReference type="EMBL" id="MPC22792.1"/>
    </source>
</evidence>
<dbReference type="Proteomes" id="UP000324222">
    <property type="component" value="Unassembled WGS sequence"/>
</dbReference>
<sequence>MSSQGRQRFALTFGPPRLVCVIVVVVYPPPQVLHFREGAAHLGKTKFLAFRSCTIEGSQLLVLCALKELQPELPPPGPVLRINPNKHTKANN</sequence>
<gene>
    <name evidence="1" type="ORF">E2C01_015819</name>
</gene>
<evidence type="ECO:0000313" key="2">
    <source>
        <dbReference type="Proteomes" id="UP000324222"/>
    </source>
</evidence>
<protein>
    <submittedName>
        <fullName evidence="1">Uncharacterized protein</fullName>
    </submittedName>
</protein>
<keyword evidence="2" id="KW-1185">Reference proteome</keyword>
<name>A0A5B7DMG3_PORTR</name>
<proteinExistence type="predicted"/>
<comment type="caution">
    <text evidence="1">The sequence shown here is derived from an EMBL/GenBank/DDBJ whole genome shotgun (WGS) entry which is preliminary data.</text>
</comment>
<dbReference type="EMBL" id="VSRR010001127">
    <property type="protein sequence ID" value="MPC22792.1"/>
    <property type="molecule type" value="Genomic_DNA"/>
</dbReference>